<dbReference type="OrthoDB" id="10402561at2759"/>
<gene>
    <name evidence="1" type="ORF">Bca52824_052832</name>
</gene>
<reference evidence="1 2" key="1">
    <citation type="submission" date="2020-02" db="EMBL/GenBank/DDBJ databases">
        <authorList>
            <person name="Ma Q."/>
            <person name="Huang Y."/>
            <person name="Song X."/>
            <person name="Pei D."/>
        </authorList>
    </citation>
    <scope>NUCLEOTIDE SEQUENCE [LARGE SCALE GENOMIC DNA]</scope>
    <source>
        <strain evidence="1">Sxm20200214</strain>
        <tissue evidence="1">Leaf</tissue>
    </source>
</reference>
<sequence length="219" mass="23978">MLPLSQLDLEKVLATSKKTQAAAGEYCGLRWSREPDEVEAAISGISKLLVSQFINLQSGSQDKTIHCASIFVVSREIVALHIRVLELLEDGDIRSIKPFEILKLLNLNSDSSEGQIHLSFSFCICFSGVSFRPALRALVSKTLPGKAVTEDWLMPSEQRGSSLTGTGRRPAQSLELDFQPCPAQVRVPGCIVHTAAANMRVMRKETIGNDDIIVINICV</sequence>
<dbReference type="Proteomes" id="UP000886595">
    <property type="component" value="Unassembled WGS sequence"/>
</dbReference>
<accession>A0A8X7UK16</accession>
<keyword evidence="2" id="KW-1185">Reference proteome</keyword>
<protein>
    <submittedName>
        <fullName evidence="1">Uncharacterized protein</fullName>
    </submittedName>
</protein>
<dbReference type="EMBL" id="JAAMPC010000011">
    <property type="protein sequence ID" value="KAG2281612.1"/>
    <property type="molecule type" value="Genomic_DNA"/>
</dbReference>
<name>A0A8X7UK16_BRACI</name>
<organism evidence="1 2">
    <name type="scientific">Brassica carinata</name>
    <name type="common">Ethiopian mustard</name>
    <name type="synonym">Abyssinian cabbage</name>
    <dbReference type="NCBI Taxonomy" id="52824"/>
    <lineage>
        <taxon>Eukaryota</taxon>
        <taxon>Viridiplantae</taxon>
        <taxon>Streptophyta</taxon>
        <taxon>Embryophyta</taxon>
        <taxon>Tracheophyta</taxon>
        <taxon>Spermatophyta</taxon>
        <taxon>Magnoliopsida</taxon>
        <taxon>eudicotyledons</taxon>
        <taxon>Gunneridae</taxon>
        <taxon>Pentapetalae</taxon>
        <taxon>rosids</taxon>
        <taxon>malvids</taxon>
        <taxon>Brassicales</taxon>
        <taxon>Brassicaceae</taxon>
        <taxon>Brassiceae</taxon>
        <taxon>Brassica</taxon>
    </lineage>
</organism>
<evidence type="ECO:0000313" key="2">
    <source>
        <dbReference type="Proteomes" id="UP000886595"/>
    </source>
</evidence>
<proteinExistence type="predicted"/>
<comment type="caution">
    <text evidence="1">The sequence shown here is derived from an EMBL/GenBank/DDBJ whole genome shotgun (WGS) entry which is preliminary data.</text>
</comment>
<dbReference type="AlphaFoldDB" id="A0A8X7UK16"/>
<evidence type="ECO:0000313" key="1">
    <source>
        <dbReference type="EMBL" id="KAG2281612.1"/>
    </source>
</evidence>